<feature type="chain" id="PRO_5020353134" evidence="2">
    <location>
        <begin position="24"/>
        <end position="828"/>
    </location>
</feature>
<sequence>MKKIQQVSVLGFMALFVGSSIFAQNFQPMPVQSGFNTDVIANGVGSSMLSTSSDVDGVSFAFVSKDFKLTATDAALAYGLPADGIVNSEVATTPGLMYNMASYSSNNSLKLSNQNDSGTLTFAVPKAAFRLYMLATSGSGASTVSVVVNFTDNTTQTFTGISISDWYNGSGFAIQGFGRINRTNDVLESGSGTNPRLYQSLLTIDAANQTKLIQSVTITKTSTAQGYSNIFAFSADVYSACLPPTVQPATNVTPTGATLNWAASPSSTAVSYDVYYSTSPVIPTSATVPTSSNITGLSVPTGVLASNTTYYFWVRSNCNGSSGQSSWSFGGNFKTLCGPMASMFENFDSMATGTNLPDCWVRNYVNGTMSISSTTPASGTRNVYQTNTSAQTPSTVVLPEFNNINAGTHWLKLKARVTSANGILNVGYVTNPSDASTFTLIQALNIPNTSYGLEYFVNVPNTVPANARLAIRNTADGKGYYWDDVKWEAMPACTPPFNMAVSNASPNSVDVAWGAAGSGAANGYEYYYSPVSTISPTATTVASGTFSPNSVNGIVTGLVPNHTYSLWIRTVCSATEKSEWVGPVVFRTTCAPGTSLFEDFESYTATSIVPDCWARIVPSGSQTITSTSPASGMRNIYQYASASNTPSVVILPEFSNINANTHRLRFKARVATATGNLQVGYVTSTTDASTFVSIESLSIPNTSYGVDYIVDIPATVPATARLAIRNTNDAKAYYWDDIYWEPKNSLSIAEVSSKKKVSVYPNPFNDVLFVSETDNIKTIKITDVSGRVLKVIDNPATGINLNFLNSGLYLVTMYFNDGSVNTVKTIKK</sequence>
<dbReference type="InterPro" id="IPR026444">
    <property type="entry name" value="Secre_tail"/>
</dbReference>
<dbReference type="NCBIfam" id="TIGR04183">
    <property type="entry name" value="Por_Secre_tail"/>
    <property type="match status" value="1"/>
</dbReference>
<dbReference type="CDD" id="cd00063">
    <property type="entry name" value="FN3"/>
    <property type="match status" value="2"/>
</dbReference>
<dbReference type="KEGG" id="ctai:NCTC12078_03243"/>
<dbReference type="PROSITE" id="PS50853">
    <property type="entry name" value="FN3"/>
    <property type="match status" value="2"/>
</dbReference>
<feature type="signal peptide" evidence="2">
    <location>
        <begin position="1"/>
        <end position="23"/>
    </location>
</feature>
<dbReference type="SUPFAM" id="SSF49265">
    <property type="entry name" value="Fibronectin type III"/>
    <property type="match status" value="2"/>
</dbReference>
<dbReference type="AlphaFoldDB" id="A0A4U8WG23"/>
<evidence type="ECO:0000313" key="5">
    <source>
        <dbReference type="Proteomes" id="UP000290013"/>
    </source>
</evidence>
<evidence type="ECO:0000256" key="2">
    <source>
        <dbReference type="SAM" id="SignalP"/>
    </source>
</evidence>
<dbReference type="EMBL" id="LR215974">
    <property type="protein sequence ID" value="VFB05183.1"/>
    <property type="molecule type" value="Genomic_DNA"/>
</dbReference>
<reference evidence="4 5" key="1">
    <citation type="submission" date="2019-02" db="EMBL/GenBank/DDBJ databases">
        <authorList>
            <consortium name="Pathogen Informatics"/>
        </authorList>
    </citation>
    <scope>NUCLEOTIDE SEQUENCE [LARGE SCALE GENOMIC DNA]</scope>
    <source>
        <strain evidence="4 5">3012STDY6944375</strain>
    </source>
</reference>
<dbReference type="RefSeq" id="WP_130915182.1">
    <property type="nucleotide sequence ID" value="NZ_LR215974.1"/>
</dbReference>
<proteinExistence type="predicted"/>
<organism evidence="4 5">
    <name type="scientific">Chryseobacterium taihuense</name>
    <dbReference type="NCBI Taxonomy" id="1141221"/>
    <lineage>
        <taxon>Bacteria</taxon>
        <taxon>Pseudomonadati</taxon>
        <taxon>Bacteroidota</taxon>
        <taxon>Flavobacteriia</taxon>
        <taxon>Flavobacteriales</taxon>
        <taxon>Weeksellaceae</taxon>
        <taxon>Chryseobacterium group</taxon>
        <taxon>Chryseobacterium</taxon>
    </lineage>
</organism>
<feature type="domain" description="Fibronectin type-III" evidence="3">
    <location>
        <begin position="242"/>
        <end position="338"/>
    </location>
</feature>
<dbReference type="Pfam" id="PF00041">
    <property type="entry name" value="fn3"/>
    <property type="match status" value="1"/>
</dbReference>
<evidence type="ECO:0000313" key="4">
    <source>
        <dbReference type="EMBL" id="VFB05183.1"/>
    </source>
</evidence>
<evidence type="ECO:0000259" key="3">
    <source>
        <dbReference type="PROSITE" id="PS50853"/>
    </source>
</evidence>
<dbReference type="Gene3D" id="2.60.40.10">
    <property type="entry name" value="Immunoglobulins"/>
    <property type="match status" value="2"/>
</dbReference>
<keyword evidence="1 2" id="KW-0732">Signal</keyword>
<accession>A0A4U8WG23</accession>
<dbReference type="Pfam" id="PF18962">
    <property type="entry name" value="Por_Secre_tail"/>
    <property type="match status" value="1"/>
</dbReference>
<dbReference type="InterPro" id="IPR003961">
    <property type="entry name" value="FN3_dom"/>
</dbReference>
<dbReference type="Proteomes" id="UP000290013">
    <property type="component" value="Chromosome"/>
</dbReference>
<dbReference type="SMART" id="SM00060">
    <property type="entry name" value="FN3"/>
    <property type="match status" value="3"/>
</dbReference>
<evidence type="ECO:0000256" key="1">
    <source>
        <dbReference type="ARBA" id="ARBA00022729"/>
    </source>
</evidence>
<feature type="domain" description="Fibronectin type-III" evidence="3">
    <location>
        <begin position="495"/>
        <end position="592"/>
    </location>
</feature>
<gene>
    <name evidence="4" type="ORF">NCTC12078_03243</name>
</gene>
<dbReference type="InterPro" id="IPR013783">
    <property type="entry name" value="Ig-like_fold"/>
</dbReference>
<dbReference type="InterPro" id="IPR036116">
    <property type="entry name" value="FN3_sf"/>
</dbReference>
<protein>
    <submittedName>
        <fullName evidence="4">Por secretion system C-terminal sorting domain</fullName>
    </submittedName>
</protein>
<name>A0A4U8WG23_9FLAO</name>